<protein>
    <submittedName>
        <fullName evidence="1">Glycosylphosphatidylinositol anchor attachment 1 protein-like</fullName>
    </submittedName>
</protein>
<name>A0A5B6V5N9_9ROSI</name>
<dbReference type="Proteomes" id="UP000325315">
    <property type="component" value="Unassembled WGS sequence"/>
</dbReference>
<evidence type="ECO:0000313" key="2">
    <source>
        <dbReference type="Proteomes" id="UP000325315"/>
    </source>
</evidence>
<keyword evidence="2" id="KW-1185">Reference proteome</keyword>
<sequence length="65" mass="7301">MDELKKMQDIKGPLQIDVSIDSLLPALIINVITGESLLFFFVLKIIDASAQIFLARPRIRKNMSA</sequence>
<dbReference type="OrthoDB" id="445301at2759"/>
<dbReference type="EMBL" id="SMMG02000008">
    <property type="protein sequence ID" value="KAA3464316.1"/>
    <property type="molecule type" value="Genomic_DNA"/>
</dbReference>
<proteinExistence type="predicted"/>
<reference evidence="2" key="1">
    <citation type="journal article" date="2019" name="Plant Biotechnol. J.">
        <title>Genome sequencing of the Australian wild diploid species Gossypium australe highlights disease resistance and delayed gland morphogenesis.</title>
        <authorList>
            <person name="Cai Y."/>
            <person name="Cai X."/>
            <person name="Wang Q."/>
            <person name="Wang P."/>
            <person name="Zhang Y."/>
            <person name="Cai C."/>
            <person name="Xu Y."/>
            <person name="Wang K."/>
            <person name="Zhou Z."/>
            <person name="Wang C."/>
            <person name="Geng S."/>
            <person name="Li B."/>
            <person name="Dong Q."/>
            <person name="Hou Y."/>
            <person name="Wang H."/>
            <person name="Ai P."/>
            <person name="Liu Z."/>
            <person name="Yi F."/>
            <person name="Sun M."/>
            <person name="An G."/>
            <person name="Cheng J."/>
            <person name="Zhang Y."/>
            <person name="Shi Q."/>
            <person name="Xie Y."/>
            <person name="Shi X."/>
            <person name="Chang Y."/>
            <person name="Huang F."/>
            <person name="Chen Y."/>
            <person name="Hong S."/>
            <person name="Mi L."/>
            <person name="Sun Q."/>
            <person name="Zhang L."/>
            <person name="Zhou B."/>
            <person name="Peng R."/>
            <person name="Zhang X."/>
            <person name="Liu F."/>
        </authorList>
    </citation>
    <scope>NUCLEOTIDE SEQUENCE [LARGE SCALE GENOMIC DNA]</scope>
    <source>
        <strain evidence="2">cv. PA1801</strain>
    </source>
</reference>
<gene>
    <name evidence="1" type="ORF">EPI10_008582</name>
</gene>
<accession>A0A5B6V5N9</accession>
<comment type="caution">
    <text evidence="1">The sequence shown here is derived from an EMBL/GenBank/DDBJ whole genome shotgun (WGS) entry which is preliminary data.</text>
</comment>
<organism evidence="1 2">
    <name type="scientific">Gossypium australe</name>
    <dbReference type="NCBI Taxonomy" id="47621"/>
    <lineage>
        <taxon>Eukaryota</taxon>
        <taxon>Viridiplantae</taxon>
        <taxon>Streptophyta</taxon>
        <taxon>Embryophyta</taxon>
        <taxon>Tracheophyta</taxon>
        <taxon>Spermatophyta</taxon>
        <taxon>Magnoliopsida</taxon>
        <taxon>eudicotyledons</taxon>
        <taxon>Gunneridae</taxon>
        <taxon>Pentapetalae</taxon>
        <taxon>rosids</taxon>
        <taxon>malvids</taxon>
        <taxon>Malvales</taxon>
        <taxon>Malvaceae</taxon>
        <taxon>Malvoideae</taxon>
        <taxon>Gossypium</taxon>
    </lineage>
</organism>
<evidence type="ECO:0000313" key="1">
    <source>
        <dbReference type="EMBL" id="KAA3464316.1"/>
    </source>
</evidence>
<dbReference type="AlphaFoldDB" id="A0A5B6V5N9"/>